<gene>
    <name evidence="2" type="ORF">FHX80_11277</name>
    <name evidence="3" type="ORF">OIE64_31525</name>
</gene>
<accession>A0A561UR98</accession>
<organism evidence="2 4">
    <name type="scientific">Streptomyces brevispora</name>
    <dbReference type="NCBI Taxonomy" id="887462"/>
    <lineage>
        <taxon>Bacteria</taxon>
        <taxon>Bacillati</taxon>
        <taxon>Actinomycetota</taxon>
        <taxon>Actinomycetes</taxon>
        <taxon>Kitasatosporales</taxon>
        <taxon>Streptomycetaceae</taxon>
        <taxon>Streptomyces</taxon>
    </lineage>
</organism>
<proteinExistence type="predicted"/>
<evidence type="ECO:0000313" key="3">
    <source>
        <dbReference type="EMBL" id="WSC16915.1"/>
    </source>
</evidence>
<dbReference type="OrthoDB" id="1099523at2"/>
<protein>
    <submittedName>
        <fullName evidence="3">Serine/threonine protein kinase</fullName>
    </submittedName>
</protein>
<keyword evidence="3" id="KW-0418">Kinase</keyword>
<keyword evidence="5" id="KW-1185">Reference proteome</keyword>
<evidence type="ECO:0000313" key="4">
    <source>
        <dbReference type="Proteomes" id="UP000318186"/>
    </source>
</evidence>
<evidence type="ECO:0000256" key="1">
    <source>
        <dbReference type="SAM" id="SignalP"/>
    </source>
</evidence>
<dbReference type="AlphaFoldDB" id="A0A561UR98"/>
<keyword evidence="3" id="KW-0723">Serine/threonine-protein kinase</keyword>
<reference evidence="2 4" key="1">
    <citation type="submission" date="2019-06" db="EMBL/GenBank/DDBJ databases">
        <title>Sequencing the genomes of 1000 actinobacteria strains.</title>
        <authorList>
            <person name="Klenk H.-P."/>
        </authorList>
    </citation>
    <scope>NUCLEOTIDE SEQUENCE [LARGE SCALE GENOMIC DNA]</scope>
    <source>
        <strain evidence="2 4">DSM 42059</strain>
    </source>
</reference>
<evidence type="ECO:0000313" key="5">
    <source>
        <dbReference type="Proteomes" id="UP001330827"/>
    </source>
</evidence>
<feature type="signal peptide" evidence="1">
    <location>
        <begin position="1"/>
        <end position="28"/>
    </location>
</feature>
<evidence type="ECO:0000313" key="2">
    <source>
        <dbReference type="EMBL" id="TWG01884.1"/>
    </source>
</evidence>
<dbReference type="EMBL" id="VIWW01000001">
    <property type="protein sequence ID" value="TWG01884.1"/>
    <property type="molecule type" value="Genomic_DNA"/>
</dbReference>
<dbReference type="RefSeq" id="WP_145762406.1">
    <property type="nucleotide sequence ID" value="NZ_CP109114.1"/>
</dbReference>
<keyword evidence="3" id="KW-0808">Transferase</keyword>
<reference evidence="3 5" key="2">
    <citation type="submission" date="2022-10" db="EMBL/GenBank/DDBJ databases">
        <title>The complete genomes of actinobacterial strains from the NBC collection.</title>
        <authorList>
            <person name="Joergensen T.S."/>
            <person name="Alvarez Arevalo M."/>
            <person name="Sterndorff E.B."/>
            <person name="Faurdal D."/>
            <person name="Vuksanovic O."/>
            <person name="Mourched A.-S."/>
            <person name="Charusanti P."/>
            <person name="Shaw S."/>
            <person name="Blin K."/>
            <person name="Weber T."/>
        </authorList>
    </citation>
    <scope>NUCLEOTIDE SEQUENCE [LARGE SCALE GENOMIC DNA]</scope>
    <source>
        <strain evidence="3 5">NBC 01769</strain>
    </source>
</reference>
<dbReference type="GO" id="GO:0004674">
    <property type="term" value="F:protein serine/threonine kinase activity"/>
    <property type="evidence" value="ECO:0007669"/>
    <property type="project" value="UniProtKB-KW"/>
</dbReference>
<dbReference type="EMBL" id="CP109114">
    <property type="protein sequence ID" value="WSC16915.1"/>
    <property type="molecule type" value="Genomic_DNA"/>
</dbReference>
<feature type="chain" id="PRO_5021704493" evidence="1">
    <location>
        <begin position="29"/>
        <end position="151"/>
    </location>
</feature>
<name>A0A561UR98_9ACTN</name>
<dbReference type="Proteomes" id="UP000318186">
    <property type="component" value="Unassembled WGS sequence"/>
</dbReference>
<sequence>MRKSVGRLMAIFIAVFGLVVTGTGTAQAATPDGAAQSACGSGYYIQRKATIGWGASVTAYLLYNSSSRNNCAVTVKHSDMGWVYGTATGLGAGIQAEGGSMKKDQGDYKYYAGPVYLNAPGKCVRFWAYFEEYGASLPHDILYTSPYGNCG</sequence>
<dbReference type="Proteomes" id="UP001330827">
    <property type="component" value="Chromosome"/>
</dbReference>
<keyword evidence="1" id="KW-0732">Signal</keyword>